<dbReference type="KEGG" id="poz:I0K15_16365"/>
<dbReference type="InterPro" id="IPR037401">
    <property type="entry name" value="SnoaL-like"/>
</dbReference>
<accession>A0A7S9LQP3</accession>
<name>A0A7S9LQP3_9RHOB</name>
<dbReference type="Proteomes" id="UP000594800">
    <property type="component" value="Chromosome"/>
</dbReference>
<dbReference type="AlphaFoldDB" id="A0A7S9LQP3"/>
<dbReference type="SUPFAM" id="SSF54427">
    <property type="entry name" value="NTF2-like"/>
    <property type="match status" value="1"/>
</dbReference>
<gene>
    <name evidence="3" type="ORF">I0K15_16365</name>
</gene>
<keyword evidence="4" id="KW-1185">Reference proteome</keyword>
<feature type="domain" description="SnoaL-like" evidence="2">
    <location>
        <begin position="32"/>
        <end position="143"/>
    </location>
</feature>
<organism evidence="3 4">
    <name type="scientific">Pontivivens ytuae</name>
    <dbReference type="NCBI Taxonomy" id="2789856"/>
    <lineage>
        <taxon>Bacteria</taxon>
        <taxon>Pseudomonadati</taxon>
        <taxon>Pseudomonadota</taxon>
        <taxon>Alphaproteobacteria</taxon>
        <taxon>Rhodobacterales</taxon>
        <taxon>Paracoccaceae</taxon>
        <taxon>Pontivivens</taxon>
    </lineage>
</organism>
<reference evidence="3 4" key="1">
    <citation type="submission" date="2020-11" db="EMBL/GenBank/DDBJ databases">
        <title>Description of Pontivivens ytuae sp. nov. isolated from deep sea sediment of Mariana Trench.</title>
        <authorList>
            <person name="Wang Z."/>
            <person name="Sun Q.-L."/>
            <person name="Xu X.-D."/>
            <person name="Tang Y.-Z."/>
            <person name="Zhang J."/>
        </authorList>
    </citation>
    <scope>NUCLEOTIDE SEQUENCE [LARGE SCALE GENOMIC DNA]</scope>
    <source>
        <strain evidence="3 4">MT2928</strain>
    </source>
</reference>
<keyword evidence="1" id="KW-0732">Signal</keyword>
<dbReference type="RefSeq" id="WP_196102554.1">
    <property type="nucleotide sequence ID" value="NZ_CP064942.1"/>
</dbReference>
<feature type="chain" id="PRO_5032582408" evidence="1">
    <location>
        <begin position="24"/>
        <end position="165"/>
    </location>
</feature>
<feature type="signal peptide" evidence="1">
    <location>
        <begin position="1"/>
        <end position="23"/>
    </location>
</feature>
<dbReference type="Gene3D" id="3.10.450.50">
    <property type="match status" value="1"/>
</dbReference>
<sequence length="165" mass="17943">MRLIRTLTASLTAAVVFSTAALAGPAENAAGRFFERYDAQDVDGMVELFAEGASVHYVPFGPPGSLEEVGVAGWRGLIDAFPDLSNDVRSIRETADGRFAYVDVDISGTQAKDAFGIENQGRSYDVRHLFVVGIDEEGLITEMTAFWDNATWFRQLGRTDLTAGE</sequence>
<evidence type="ECO:0000313" key="3">
    <source>
        <dbReference type="EMBL" id="QPH53344.1"/>
    </source>
</evidence>
<proteinExistence type="predicted"/>
<evidence type="ECO:0000259" key="2">
    <source>
        <dbReference type="Pfam" id="PF12680"/>
    </source>
</evidence>
<protein>
    <submittedName>
        <fullName evidence="3">Nuclear transport factor 2 family protein</fullName>
    </submittedName>
</protein>
<dbReference type="InterPro" id="IPR032710">
    <property type="entry name" value="NTF2-like_dom_sf"/>
</dbReference>
<evidence type="ECO:0000313" key="4">
    <source>
        <dbReference type="Proteomes" id="UP000594800"/>
    </source>
</evidence>
<evidence type="ECO:0000256" key="1">
    <source>
        <dbReference type="SAM" id="SignalP"/>
    </source>
</evidence>
<dbReference type="EMBL" id="CP064942">
    <property type="protein sequence ID" value="QPH53344.1"/>
    <property type="molecule type" value="Genomic_DNA"/>
</dbReference>
<dbReference type="Pfam" id="PF12680">
    <property type="entry name" value="SnoaL_2"/>
    <property type="match status" value="1"/>
</dbReference>